<feature type="compositionally biased region" description="Basic and acidic residues" evidence="1">
    <location>
        <begin position="33"/>
        <end position="53"/>
    </location>
</feature>
<feature type="compositionally biased region" description="Acidic residues" evidence="1">
    <location>
        <begin position="54"/>
        <end position="80"/>
    </location>
</feature>
<accession>A0A0R3X214</accession>
<evidence type="ECO:0000313" key="3">
    <source>
        <dbReference type="Proteomes" id="UP000274429"/>
    </source>
</evidence>
<name>A0A0R3X214_HYDTA</name>
<dbReference type="AlphaFoldDB" id="A0A0R3X214"/>
<reference evidence="2 3" key="2">
    <citation type="submission" date="2018-11" db="EMBL/GenBank/DDBJ databases">
        <authorList>
            <consortium name="Pathogen Informatics"/>
        </authorList>
    </citation>
    <scope>NUCLEOTIDE SEQUENCE [LARGE SCALE GENOMIC DNA]</scope>
</reference>
<feature type="region of interest" description="Disordered" evidence="1">
    <location>
        <begin position="25"/>
        <end position="122"/>
    </location>
</feature>
<evidence type="ECO:0000313" key="4">
    <source>
        <dbReference type="WBParaSite" id="TTAC_0000729401-mRNA-1"/>
    </source>
</evidence>
<keyword evidence="3" id="KW-1185">Reference proteome</keyword>
<sequence length="136" mass="15721">MGSEVVHFKGSGRKCVHSIIPSREEVTTICDFLKSEVKEREGGRGRRERGKWEGEEEEREEEEEEEVEEESEEANEEGEEEEKRGGAEGEERDEVEEEGKEEEEEEEALDLSTPRDNSHNAEINCLEILNFELFVC</sequence>
<feature type="compositionally biased region" description="Acidic residues" evidence="1">
    <location>
        <begin position="90"/>
        <end position="109"/>
    </location>
</feature>
<proteinExistence type="predicted"/>
<evidence type="ECO:0000256" key="1">
    <source>
        <dbReference type="SAM" id="MobiDB-lite"/>
    </source>
</evidence>
<gene>
    <name evidence="2" type="ORF">TTAC_LOCUS7279</name>
</gene>
<protein>
    <submittedName>
        <fullName evidence="2 4">Uncharacterized protein</fullName>
    </submittedName>
</protein>
<evidence type="ECO:0000313" key="2">
    <source>
        <dbReference type="EMBL" id="VDM31634.1"/>
    </source>
</evidence>
<dbReference type="Proteomes" id="UP000274429">
    <property type="component" value="Unassembled WGS sequence"/>
</dbReference>
<dbReference type="EMBL" id="UYWX01020358">
    <property type="protein sequence ID" value="VDM31634.1"/>
    <property type="molecule type" value="Genomic_DNA"/>
</dbReference>
<dbReference type="WBParaSite" id="TTAC_0000729401-mRNA-1">
    <property type="protein sequence ID" value="TTAC_0000729401-mRNA-1"/>
    <property type="gene ID" value="TTAC_0000729401"/>
</dbReference>
<reference evidence="4" key="1">
    <citation type="submission" date="2017-02" db="UniProtKB">
        <authorList>
            <consortium name="WormBaseParasite"/>
        </authorList>
    </citation>
    <scope>IDENTIFICATION</scope>
</reference>
<organism evidence="4">
    <name type="scientific">Hydatigena taeniaeformis</name>
    <name type="common">Feline tapeworm</name>
    <name type="synonym">Taenia taeniaeformis</name>
    <dbReference type="NCBI Taxonomy" id="6205"/>
    <lineage>
        <taxon>Eukaryota</taxon>
        <taxon>Metazoa</taxon>
        <taxon>Spiralia</taxon>
        <taxon>Lophotrochozoa</taxon>
        <taxon>Platyhelminthes</taxon>
        <taxon>Cestoda</taxon>
        <taxon>Eucestoda</taxon>
        <taxon>Cyclophyllidea</taxon>
        <taxon>Taeniidae</taxon>
        <taxon>Hydatigera</taxon>
    </lineage>
</organism>